<dbReference type="Pfam" id="PF00583">
    <property type="entry name" value="Acetyltransf_1"/>
    <property type="match status" value="1"/>
</dbReference>
<dbReference type="InterPro" id="IPR016181">
    <property type="entry name" value="Acyl_CoA_acyltransferase"/>
</dbReference>
<dbReference type="GO" id="GO:0016747">
    <property type="term" value="F:acyltransferase activity, transferring groups other than amino-acyl groups"/>
    <property type="evidence" value="ECO:0007669"/>
    <property type="project" value="InterPro"/>
</dbReference>
<sequence>MNGERAPEEQQLPQLVMRRDSLSDLPDIVLPAGYRLRHFEPGDDMHWERLVELSFGWTRSFAEQIGGNAYFRAERVLFICCGDIPAATATAWHEPKWGEACGYLHMVGVHPDHGGKGLGYAASLAALRQMREDGRRHAVLETDDFRLPAIKIYKKLNFNPVYEHDNHPKRWEQVYRKLGLHLEERGE</sequence>
<protein>
    <recommendedName>
        <fullName evidence="1">N-acetyltransferase domain-containing protein</fullName>
    </recommendedName>
</protein>
<dbReference type="Proteomes" id="UP000033163">
    <property type="component" value="Chromosome I"/>
</dbReference>
<organism evidence="2 3">
    <name type="scientific">Paenibacillus riograndensis SBR5</name>
    <dbReference type="NCBI Taxonomy" id="1073571"/>
    <lineage>
        <taxon>Bacteria</taxon>
        <taxon>Bacillati</taxon>
        <taxon>Bacillota</taxon>
        <taxon>Bacilli</taxon>
        <taxon>Bacillales</taxon>
        <taxon>Paenibacillaceae</taxon>
        <taxon>Paenibacillus</taxon>
        <taxon>Paenibacillus sonchi group</taxon>
    </lineage>
</organism>
<dbReference type="InterPro" id="IPR000182">
    <property type="entry name" value="GNAT_dom"/>
</dbReference>
<dbReference type="SUPFAM" id="SSF55729">
    <property type="entry name" value="Acyl-CoA N-acyltransferases (Nat)"/>
    <property type="match status" value="1"/>
</dbReference>
<proteinExistence type="predicted"/>
<name>A0A0E4H730_9BACL</name>
<accession>A0A0E4H730</accession>
<evidence type="ECO:0000313" key="2">
    <source>
        <dbReference type="EMBL" id="CQR51656.1"/>
    </source>
</evidence>
<evidence type="ECO:0000259" key="1">
    <source>
        <dbReference type="PROSITE" id="PS51186"/>
    </source>
</evidence>
<evidence type="ECO:0000313" key="3">
    <source>
        <dbReference type="Proteomes" id="UP000033163"/>
    </source>
</evidence>
<dbReference type="PROSITE" id="PS51186">
    <property type="entry name" value="GNAT"/>
    <property type="match status" value="1"/>
</dbReference>
<feature type="domain" description="N-acetyltransferase" evidence="1">
    <location>
        <begin position="34"/>
        <end position="187"/>
    </location>
</feature>
<gene>
    <name evidence="2" type="ORF">PRIO_0403</name>
</gene>
<dbReference type="AlphaFoldDB" id="A0A0E4H730"/>
<dbReference type="KEGG" id="pri:PRIO_0403"/>
<dbReference type="RefSeq" id="WP_020433489.1">
    <property type="nucleotide sequence ID" value="NZ_AGBD01001711.1"/>
</dbReference>
<dbReference type="EMBL" id="LN831776">
    <property type="protein sequence ID" value="CQR51656.1"/>
    <property type="molecule type" value="Genomic_DNA"/>
</dbReference>
<dbReference type="Gene3D" id="3.40.630.30">
    <property type="match status" value="1"/>
</dbReference>
<dbReference type="HOGENOM" id="CLU_1561397_0_0_9"/>
<reference evidence="3" key="1">
    <citation type="submission" date="2015-03" db="EMBL/GenBank/DDBJ databases">
        <authorList>
            <person name="Wibberg D."/>
        </authorList>
    </citation>
    <scope>NUCLEOTIDE SEQUENCE [LARGE SCALE GENOMIC DNA]</scope>
</reference>
<dbReference type="PATRIC" id="fig|1073571.4.peg.397"/>
<dbReference type="CDD" id="cd04301">
    <property type="entry name" value="NAT_SF"/>
    <property type="match status" value="1"/>
</dbReference>